<keyword evidence="2" id="KW-0325">Glycoprotein</keyword>
<evidence type="ECO:0000313" key="3">
    <source>
        <dbReference type="EMBL" id="KAE9612762.1"/>
    </source>
</evidence>
<evidence type="ECO:0000256" key="1">
    <source>
        <dbReference type="ARBA" id="ARBA00008668"/>
    </source>
</evidence>
<gene>
    <name evidence="3" type="ORF">Lalb_Chr06g0176511</name>
</gene>
<sequence length="382" mass="42362">MKDCALNTMHYSKRVSYIIGCFVFGLVGLLKEVKGENALPKCSYSSIYNFGDSNSDTGTTSAAYTTINPPNGELIPGLIFPTRNCDGRLIIDFITENLKLPYVNAYLDSIGSTYKHGANFATGGAPIVKGPSPFNFALQISQFIQFKSRVLALYKATNSDPIIRARLPNVEFNKALYTIDIGQLDLAYGLFTSNNDYQAINASIPTILANFSQGVQQLYNEEARFFWIHNTGSWGCVPRTNKMYKPTPKDTDSAGCRISENQIAQEFNKQLKDLIVHLRKKFPVARFTYVDIYSAKYELTKNAKNLGFGDPMEFCCGTIESGIVDCGVNTKDKSRLCNDSSKYITWDGIHYSEAANKFVANRILNGSLSDPPLSLDMACHSS</sequence>
<accession>A0A6A4QGH2</accession>
<dbReference type="Proteomes" id="UP000447434">
    <property type="component" value="Chromosome 6"/>
</dbReference>
<dbReference type="EMBL" id="WOCE01000006">
    <property type="protein sequence ID" value="KAE9612762.1"/>
    <property type="molecule type" value="Genomic_DNA"/>
</dbReference>
<protein>
    <submittedName>
        <fullName evidence="3">Putative alpha-L-fucosidase</fullName>
    </submittedName>
</protein>
<dbReference type="Pfam" id="PF00657">
    <property type="entry name" value="Lipase_GDSL"/>
    <property type="match status" value="1"/>
</dbReference>
<dbReference type="GO" id="GO:0016788">
    <property type="term" value="F:hydrolase activity, acting on ester bonds"/>
    <property type="evidence" value="ECO:0007669"/>
    <property type="project" value="InterPro"/>
</dbReference>
<dbReference type="PANTHER" id="PTHR22835">
    <property type="entry name" value="ZINC FINGER FYVE DOMAIN CONTAINING PROTEIN"/>
    <property type="match status" value="1"/>
</dbReference>
<dbReference type="InterPro" id="IPR001087">
    <property type="entry name" value="GDSL"/>
</dbReference>
<dbReference type="OrthoDB" id="1600564at2759"/>
<proteinExistence type="inferred from homology"/>
<comment type="similarity">
    <text evidence="1">Belongs to the 'GDSL' lipolytic enzyme family.</text>
</comment>
<organism evidence="3 4">
    <name type="scientific">Lupinus albus</name>
    <name type="common">White lupine</name>
    <name type="synonym">Lupinus termis</name>
    <dbReference type="NCBI Taxonomy" id="3870"/>
    <lineage>
        <taxon>Eukaryota</taxon>
        <taxon>Viridiplantae</taxon>
        <taxon>Streptophyta</taxon>
        <taxon>Embryophyta</taxon>
        <taxon>Tracheophyta</taxon>
        <taxon>Spermatophyta</taxon>
        <taxon>Magnoliopsida</taxon>
        <taxon>eudicotyledons</taxon>
        <taxon>Gunneridae</taxon>
        <taxon>Pentapetalae</taxon>
        <taxon>rosids</taxon>
        <taxon>fabids</taxon>
        <taxon>Fabales</taxon>
        <taxon>Fabaceae</taxon>
        <taxon>Papilionoideae</taxon>
        <taxon>50 kb inversion clade</taxon>
        <taxon>genistoids sensu lato</taxon>
        <taxon>core genistoids</taxon>
        <taxon>Genisteae</taxon>
        <taxon>Lupinus</taxon>
    </lineage>
</organism>
<dbReference type="Gene3D" id="3.40.50.1110">
    <property type="entry name" value="SGNH hydrolase"/>
    <property type="match status" value="1"/>
</dbReference>
<dbReference type="SUPFAM" id="SSF52266">
    <property type="entry name" value="SGNH hydrolase"/>
    <property type="match status" value="1"/>
</dbReference>
<dbReference type="InterPro" id="IPR036514">
    <property type="entry name" value="SGNH_hydro_sf"/>
</dbReference>
<comment type="caution">
    <text evidence="3">The sequence shown here is derived from an EMBL/GenBank/DDBJ whole genome shotgun (WGS) entry which is preliminary data.</text>
</comment>
<name>A0A6A4QGH2_LUPAL</name>
<evidence type="ECO:0000313" key="4">
    <source>
        <dbReference type="Proteomes" id="UP000447434"/>
    </source>
</evidence>
<dbReference type="AlphaFoldDB" id="A0A6A4QGH2"/>
<keyword evidence="4" id="KW-1185">Reference proteome</keyword>
<evidence type="ECO:0000256" key="2">
    <source>
        <dbReference type="ARBA" id="ARBA00023180"/>
    </source>
</evidence>
<dbReference type="PANTHER" id="PTHR22835:SF555">
    <property type="entry name" value="GDSL-LIKE LIPASE_ACYLHYDROLASE"/>
    <property type="match status" value="1"/>
</dbReference>
<reference evidence="4" key="1">
    <citation type="journal article" date="2020" name="Nat. Commun.">
        <title>Genome sequence of the cluster root forming white lupin.</title>
        <authorList>
            <person name="Hufnagel B."/>
            <person name="Marques A."/>
            <person name="Soriano A."/>
            <person name="Marques L."/>
            <person name="Divol F."/>
            <person name="Doumas P."/>
            <person name="Sallet E."/>
            <person name="Mancinotti D."/>
            <person name="Carrere S."/>
            <person name="Marande W."/>
            <person name="Arribat S."/>
            <person name="Keller J."/>
            <person name="Huneau C."/>
            <person name="Blein T."/>
            <person name="Aime D."/>
            <person name="Laguerre M."/>
            <person name="Taylor J."/>
            <person name="Schubert V."/>
            <person name="Nelson M."/>
            <person name="Geu-Flores F."/>
            <person name="Crespi M."/>
            <person name="Gallardo-Guerrero K."/>
            <person name="Delaux P.-M."/>
            <person name="Salse J."/>
            <person name="Berges H."/>
            <person name="Guyot R."/>
            <person name="Gouzy J."/>
            <person name="Peret B."/>
        </authorList>
    </citation>
    <scope>NUCLEOTIDE SEQUENCE [LARGE SCALE GENOMIC DNA]</scope>
    <source>
        <strain evidence="4">cv. Amiga</strain>
    </source>
</reference>